<feature type="compositionally biased region" description="Polar residues" evidence="1">
    <location>
        <begin position="475"/>
        <end position="489"/>
    </location>
</feature>
<feature type="region of interest" description="Disordered" evidence="1">
    <location>
        <begin position="171"/>
        <end position="213"/>
    </location>
</feature>
<reference evidence="2" key="1">
    <citation type="submission" date="2020-07" db="EMBL/GenBank/DDBJ databases">
        <authorList>
            <person name="Nazaruddin N."/>
        </authorList>
    </citation>
    <scope>NUCLEOTIDE SEQUENCE</scope>
</reference>
<evidence type="ECO:0000256" key="1">
    <source>
        <dbReference type="SAM" id="MobiDB-lite"/>
    </source>
</evidence>
<feature type="compositionally biased region" description="Low complexity" evidence="1">
    <location>
        <begin position="171"/>
        <end position="184"/>
    </location>
</feature>
<dbReference type="Proteomes" id="UP000752696">
    <property type="component" value="Unassembled WGS sequence"/>
</dbReference>
<feature type="region of interest" description="Disordered" evidence="1">
    <location>
        <begin position="386"/>
        <end position="435"/>
    </location>
</feature>
<feature type="non-terminal residue" evidence="2">
    <location>
        <position position="614"/>
    </location>
</feature>
<protein>
    <submittedName>
        <fullName evidence="2">Uncharacterized protein</fullName>
    </submittedName>
</protein>
<keyword evidence="3" id="KW-1185">Reference proteome</keyword>
<evidence type="ECO:0000313" key="3">
    <source>
        <dbReference type="Proteomes" id="UP000752696"/>
    </source>
</evidence>
<feature type="non-terminal residue" evidence="2">
    <location>
        <position position="1"/>
    </location>
</feature>
<comment type="caution">
    <text evidence="2">The sequence shown here is derived from an EMBL/GenBank/DDBJ whole genome shotgun (WGS) entry which is preliminary data.</text>
</comment>
<dbReference type="EMBL" id="CAJDYZ010009056">
    <property type="protein sequence ID" value="CAD1476126.1"/>
    <property type="molecule type" value="Genomic_DNA"/>
</dbReference>
<dbReference type="AlphaFoldDB" id="A0A6V7HB49"/>
<organism evidence="2 3">
    <name type="scientific">Heterotrigona itama</name>
    <dbReference type="NCBI Taxonomy" id="395501"/>
    <lineage>
        <taxon>Eukaryota</taxon>
        <taxon>Metazoa</taxon>
        <taxon>Ecdysozoa</taxon>
        <taxon>Arthropoda</taxon>
        <taxon>Hexapoda</taxon>
        <taxon>Insecta</taxon>
        <taxon>Pterygota</taxon>
        <taxon>Neoptera</taxon>
        <taxon>Endopterygota</taxon>
        <taxon>Hymenoptera</taxon>
        <taxon>Apocrita</taxon>
        <taxon>Aculeata</taxon>
        <taxon>Apoidea</taxon>
        <taxon>Anthophila</taxon>
        <taxon>Apidae</taxon>
        <taxon>Heterotrigona</taxon>
    </lineage>
</organism>
<accession>A0A6V7HB49</accession>
<feature type="compositionally biased region" description="Basic and acidic residues" evidence="1">
    <location>
        <begin position="495"/>
        <end position="509"/>
    </location>
</feature>
<proteinExistence type="predicted"/>
<dbReference type="OrthoDB" id="6499973at2759"/>
<name>A0A6V7HB49_9HYME</name>
<feature type="region of interest" description="Disordered" evidence="1">
    <location>
        <begin position="455"/>
        <end position="516"/>
    </location>
</feature>
<evidence type="ECO:0000313" key="2">
    <source>
        <dbReference type="EMBL" id="CAD1476126.1"/>
    </source>
</evidence>
<gene>
    <name evidence="2" type="ORF">MHI_LOCUS621822</name>
</gene>
<sequence length="614" mass="69713">LRFSGFSILRRMQMKRFASLTTYIRVRAVFQAVRLRVRLREYWSAMKSAGGREEKRIKVRKKNGKRILTVFSENQRRKRDRGPCSECVFRSLQTIACNGDGGACLIYPTRDRVATDSLRSQRREKLGRCIDSPDASPESHVLVSRVRGIAMHWRRTDEPPFEGRALISSLSTGISSSNSSSNSDTYRRRRDSYSAAMINEKPTADESSESSRRADTSVKCQQLVVQKVSKLPDNCSLESECWSTESSVLKRELARTPSTDTSRSWNESIEMPEMFTSHPELWGRLARCRCFLAAKLSISSDCQCQCRCQCRCSQCQYHRRKFSSCSSRDHTFLQSSFKRKDSSYSVSTCQSILPPSSGRNSVVSLCHEMKEEGRLETRLVGEVIQRRHSDQTQSPRGCKIGRADNRRFSEQTLARSSIERVRRNSGSGCDEPVATNRPIVTRTCPRFFPEKAAGISQSWSRLRNQSRETDPLKETSPQRNIDVGSVTSGQKKRKKDECLRDAASNERRRSSASITPKMMRRRFSEQLILEGGLGSIPDYEDLLQQPEEGDESLTAANARKKITLKRHYYPEGGWGRVIALVAILVQLICHGLQLGSGVLLSSTLRQFRRSVEHA</sequence>